<keyword evidence="3" id="KW-1185">Reference proteome</keyword>
<reference evidence="2 3" key="1">
    <citation type="submission" date="2024-02" db="EMBL/GenBank/DDBJ databases">
        <title>De novo assembly and annotation of 12 fungi associated with fruit tree decline syndrome in Ontario, Canada.</title>
        <authorList>
            <person name="Sulman M."/>
            <person name="Ellouze W."/>
            <person name="Ilyukhin E."/>
        </authorList>
    </citation>
    <scope>NUCLEOTIDE SEQUENCE [LARGE SCALE GENOMIC DNA]</scope>
    <source>
        <strain evidence="2 3">M169</strain>
    </source>
</reference>
<evidence type="ECO:0000313" key="3">
    <source>
        <dbReference type="Proteomes" id="UP001430848"/>
    </source>
</evidence>
<accession>A0ABR1P812</accession>
<dbReference type="Proteomes" id="UP001430848">
    <property type="component" value="Unassembled WGS sequence"/>
</dbReference>
<protein>
    <recommendedName>
        <fullName evidence="1">T6SS Phospholipase effector Tle1-like catalytic domain-containing protein</fullName>
    </recommendedName>
</protein>
<dbReference type="InterPro" id="IPR018712">
    <property type="entry name" value="Tle1-like_cat"/>
</dbReference>
<dbReference type="PANTHER" id="PTHR33840">
    <property type="match status" value="1"/>
</dbReference>
<name>A0ABR1P812_DIAER</name>
<comment type="caution">
    <text evidence="2">The sequence shown here is derived from an EMBL/GenBank/DDBJ whole genome shotgun (WGS) entry which is preliminary data.</text>
</comment>
<dbReference type="Pfam" id="PF09994">
    <property type="entry name" value="T6SS_Tle1-like_cat"/>
    <property type="match status" value="1"/>
</dbReference>
<evidence type="ECO:0000313" key="2">
    <source>
        <dbReference type="EMBL" id="KAK7728696.1"/>
    </source>
</evidence>
<organism evidence="2 3">
    <name type="scientific">Diaporthe eres</name>
    <name type="common">Phomopsis oblonga</name>
    <dbReference type="NCBI Taxonomy" id="83184"/>
    <lineage>
        <taxon>Eukaryota</taxon>
        <taxon>Fungi</taxon>
        <taxon>Dikarya</taxon>
        <taxon>Ascomycota</taxon>
        <taxon>Pezizomycotina</taxon>
        <taxon>Sordariomycetes</taxon>
        <taxon>Sordariomycetidae</taxon>
        <taxon>Diaporthales</taxon>
        <taxon>Diaporthaceae</taxon>
        <taxon>Diaporthe</taxon>
        <taxon>Diaporthe eres species complex</taxon>
    </lineage>
</organism>
<dbReference type="EMBL" id="JAKNSF020000032">
    <property type="protein sequence ID" value="KAK7728696.1"/>
    <property type="molecule type" value="Genomic_DNA"/>
</dbReference>
<gene>
    <name evidence="2" type="ORF">SLS63_006557</name>
</gene>
<dbReference type="PANTHER" id="PTHR33840:SF1">
    <property type="entry name" value="TLE1 PHOSPHOLIPASE DOMAIN-CONTAINING PROTEIN"/>
    <property type="match status" value="1"/>
</dbReference>
<proteinExistence type="predicted"/>
<evidence type="ECO:0000259" key="1">
    <source>
        <dbReference type="Pfam" id="PF09994"/>
    </source>
</evidence>
<sequence>MVRSIVNTWVKHRGNKSAEMIKAELGSYGECLIPAKIEFLGLFDMVASVGKPDLGKADLQSNTFRFAESVHNRPNILNAYHAVAISEHRNQFKPVLWKEGTNDQNRSISQVWFPGFHTSIGGGTKTQGIMIYYITLVWMLSKCTGLRQVIKDKDLGDLITEDAAHASAMLTKDIPDSKKGIWATTGMGDHVRTELGSASIDMVHRICDEHMWIFRCAPKMPEIGGTKEHPIQTKSLLEKKRIDKQNEFERRFYDLI</sequence>
<feature type="domain" description="T6SS Phospholipase effector Tle1-like catalytic" evidence="1">
    <location>
        <begin position="31"/>
        <end position="141"/>
    </location>
</feature>